<dbReference type="EMBL" id="CM042039">
    <property type="protein sequence ID" value="KAI3726828.1"/>
    <property type="molecule type" value="Genomic_DNA"/>
</dbReference>
<evidence type="ECO:0000313" key="2">
    <source>
        <dbReference type="Proteomes" id="UP001056120"/>
    </source>
</evidence>
<reference evidence="1 2" key="2">
    <citation type="journal article" date="2022" name="Mol. Ecol. Resour.">
        <title>The genomes of chicory, endive, great burdock and yacon provide insights into Asteraceae paleo-polyploidization history and plant inulin production.</title>
        <authorList>
            <person name="Fan W."/>
            <person name="Wang S."/>
            <person name="Wang H."/>
            <person name="Wang A."/>
            <person name="Jiang F."/>
            <person name="Liu H."/>
            <person name="Zhao H."/>
            <person name="Xu D."/>
            <person name="Zhang Y."/>
        </authorList>
    </citation>
    <scope>NUCLEOTIDE SEQUENCE [LARGE SCALE GENOMIC DNA]</scope>
    <source>
        <strain evidence="2">cv. Yunnan</strain>
        <tissue evidence="1">Leaves</tissue>
    </source>
</reference>
<evidence type="ECO:0000313" key="1">
    <source>
        <dbReference type="EMBL" id="KAI3726828.1"/>
    </source>
</evidence>
<protein>
    <submittedName>
        <fullName evidence="1">Uncharacterized protein</fullName>
    </submittedName>
</protein>
<dbReference type="Proteomes" id="UP001056120">
    <property type="component" value="Linkage Group LG22"/>
</dbReference>
<keyword evidence="2" id="KW-1185">Reference proteome</keyword>
<gene>
    <name evidence="1" type="ORF">L1987_66634</name>
</gene>
<proteinExistence type="predicted"/>
<accession>A0ACB9BY07</accession>
<reference evidence="2" key="1">
    <citation type="journal article" date="2022" name="Mol. Ecol. Resour.">
        <title>The genomes of chicory, endive, great burdock and yacon provide insights into Asteraceae palaeo-polyploidization history and plant inulin production.</title>
        <authorList>
            <person name="Fan W."/>
            <person name="Wang S."/>
            <person name="Wang H."/>
            <person name="Wang A."/>
            <person name="Jiang F."/>
            <person name="Liu H."/>
            <person name="Zhao H."/>
            <person name="Xu D."/>
            <person name="Zhang Y."/>
        </authorList>
    </citation>
    <scope>NUCLEOTIDE SEQUENCE [LARGE SCALE GENOMIC DNA]</scope>
    <source>
        <strain evidence="2">cv. Yunnan</strain>
    </source>
</reference>
<organism evidence="1 2">
    <name type="scientific">Smallanthus sonchifolius</name>
    <dbReference type="NCBI Taxonomy" id="185202"/>
    <lineage>
        <taxon>Eukaryota</taxon>
        <taxon>Viridiplantae</taxon>
        <taxon>Streptophyta</taxon>
        <taxon>Embryophyta</taxon>
        <taxon>Tracheophyta</taxon>
        <taxon>Spermatophyta</taxon>
        <taxon>Magnoliopsida</taxon>
        <taxon>eudicotyledons</taxon>
        <taxon>Gunneridae</taxon>
        <taxon>Pentapetalae</taxon>
        <taxon>asterids</taxon>
        <taxon>campanulids</taxon>
        <taxon>Asterales</taxon>
        <taxon>Asteraceae</taxon>
        <taxon>Asteroideae</taxon>
        <taxon>Heliantheae alliance</taxon>
        <taxon>Millerieae</taxon>
        <taxon>Smallanthus</taxon>
    </lineage>
</organism>
<sequence length="297" mass="32430">MSTPYTLMKDLISCFNACKVPIEEDADELDHHKPEALSISDDRNREVEETAKIGTTAEKGGGEESPASWQSCESEEDDYIVFYFKDYDAGGDVIEELGLQSSSSERKHDVSIRRKKKNEKVNVSVELRDSLGDSSDSSASSFAFPSIQREWTGGPVLMPRPQGYNKSGGVWIQCSDDQNCSTNTTGQTNPNPPPQLRRCSNQAHSFHPSPATIFHGSSSGSQQPDLHLLAASMMRSTVGGSKLWFNNVGAASVVTKGVVSGEMSLLDFLSHVLSLERLVLRVPPPTGTLRRTPPLVQ</sequence>
<comment type="caution">
    <text evidence="1">The sequence shown here is derived from an EMBL/GenBank/DDBJ whole genome shotgun (WGS) entry which is preliminary data.</text>
</comment>
<name>A0ACB9BY07_9ASTR</name>